<dbReference type="Proteomes" id="UP000255177">
    <property type="component" value="Unassembled WGS sequence"/>
</dbReference>
<evidence type="ECO:0000313" key="2">
    <source>
        <dbReference type="Proteomes" id="UP000255177"/>
    </source>
</evidence>
<dbReference type="RefSeq" id="WP_115084901.1">
    <property type="nucleotide sequence ID" value="NZ_CBCSFG010000002.1"/>
</dbReference>
<reference evidence="2" key="1">
    <citation type="submission" date="2018-07" db="EMBL/GenBank/DDBJ databases">
        <authorList>
            <person name="Blom J."/>
        </authorList>
    </citation>
    <scope>NUCLEOTIDE SEQUENCE [LARGE SCALE GENOMIC DNA]</scope>
    <source>
        <strain evidence="2">CCOS 864</strain>
    </source>
</reference>
<name>A0A380STL1_9PSED</name>
<accession>A0A380STL1</accession>
<dbReference type="EMBL" id="UIDD01000001">
    <property type="protein sequence ID" value="SUQ61053.1"/>
    <property type="molecule type" value="Genomic_DNA"/>
</dbReference>
<keyword evidence="2" id="KW-1185">Reference proteome</keyword>
<protein>
    <submittedName>
        <fullName evidence="1">Uncharacterized protein</fullName>
    </submittedName>
</protein>
<dbReference type="AlphaFoldDB" id="A0A380STL1"/>
<proteinExistence type="predicted"/>
<gene>
    <name evidence="1" type="ORF">CCOS864_00459</name>
</gene>
<sequence>MAIIRSFLLLACAFYLSGCTTGDYAPMSGWEIPQMQIYGDKGYTGPAYSCKKKHGCREHCKKHDCRYKPLIFDPTKAEPSATTMHRGW</sequence>
<organism evidence="1 2">
    <name type="scientific">Pseudomonas wadenswilerensis</name>
    <dbReference type="NCBI Taxonomy" id="1785161"/>
    <lineage>
        <taxon>Bacteria</taxon>
        <taxon>Pseudomonadati</taxon>
        <taxon>Pseudomonadota</taxon>
        <taxon>Gammaproteobacteria</taxon>
        <taxon>Pseudomonadales</taxon>
        <taxon>Pseudomonadaceae</taxon>
        <taxon>Pseudomonas</taxon>
    </lineage>
</organism>
<evidence type="ECO:0000313" key="1">
    <source>
        <dbReference type="EMBL" id="SUQ61053.1"/>
    </source>
</evidence>